<sequence>MSMKPDRITAMKGIIDQVKRELPLYENDTFVCSPTGSCIGCPKKLMELVDSELSYWEHSISLGISPNFDDIRRFGKLCTNVKRGLARNNIV</sequence>
<proteinExistence type="predicted"/>
<comment type="caution">
    <text evidence="1">The sequence shown here is derived from an EMBL/GenBank/DDBJ whole genome shotgun (WGS) entry which is preliminary data.</text>
</comment>
<dbReference type="RefSeq" id="WP_205156456.1">
    <property type="nucleotide sequence ID" value="NZ_JAFEUM010000001.1"/>
</dbReference>
<keyword evidence="2" id="KW-1185">Reference proteome</keyword>
<evidence type="ECO:0000313" key="1">
    <source>
        <dbReference type="EMBL" id="MBM7034792.1"/>
    </source>
</evidence>
<name>A0ABS2HEP2_9VIBR</name>
<organism evidence="1 2">
    <name type="scientific">Vibrio ulleungensis</name>
    <dbReference type="NCBI Taxonomy" id="2807619"/>
    <lineage>
        <taxon>Bacteria</taxon>
        <taxon>Pseudomonadati</taxon>
        <taxon>Pseudomonadota</taxon>
        <taxon>Gammaproteobacteria</taxon>
        <taxon>Vibrionales</taxon>
        <taxon>Vibrionaceae</taxon>
        <taxon>Vibrio</taxon>
    </lineage>
</organism>
<protein>
    <submittedName>
        <fullName evidence="1">Uncharacterized protein</fullName>
    </submittedName>
</protein>
<gene>
    <name evidence="1" type="ORF">JQC93_00120</name>
</gene>
<accession>A0ABS2HEP2</accession>
<reference evidence="1 2" key="1">
    <citation type="submission" date="2021-02" db="EMBL/GenBank/DDBJ databases">
        <authorList>
            <person name="Park J.-S."/>
        </authorList>
    </citation>
    <scope>NUCLEOTIDE SEQUENCE [LARGE SCALE GENOMIC DNA]</scope>
    <source>
        <strain evidence="1 2">188UL20-2</strain>
    </source>
</reference>
<dbReference type="EMBL" id="JAFEUM010000001">
    <property type="protein sequence ID" value="MBM7034792.1"/>
    <property type="molecule type" value="Genomic_DNA"/>
</dbReference>
<dbReference type="Proteomes" id="UP000809621">
    <property type="component" value="Unassembled WGS sequence"/>
</dbReference>
<evidence type="ECO:0000313" key="2">
    <source>
        <dbReference type="Proteomes" id="UP000809621"/>
    </source>
</evidence>